<proteinExistence type="predicted"/>
<dbReference type="EMBL" id="KX855660">
    <property type="protein sequence ID" value="AQQ80284.1"/>
    <property type="molecule type" value="Genomic_DNA"/>
</dbReference>
<protein>
    <submittedName>
        <fullName evidence="1">ORF17</fullName>
    </submittedName>
</protein>
<dbReference type="KEGG" id="vg:39105848"/>
<evidence type="ECO:0000313" key="2">
    <source>
        <dbReference type="Proteomes" id="UP000203651"/>
    </source>
</evidence>
<organism evidence="1 2">
    <name type="scientific">Betabaculovirus altermyunipunctae</name>
    <dbReference type="NCBI Taxonomy" id="3051996"/>
    <lineage>
        <taxon>Viruses</taxon>
        <taxon>Viruses incertae sedis</taxon>
        <taxon>Naldaviricetes</taxon>
        <taxon>Lefavirales</taxon>
        <taxon>Baculoviridae</taxon>
        <taxon>Betabaculovirus</taxon>
    </lineage>
</organism>
<keyword evidence="2" id="KW-1185">Reference proteome</keyword>
<dbReference type="Proteomes" id="UP000203651">
    <property type="component" value="Segment"/>
</dbReference>
<reference evidence="1 2" key="1">
    <citation type="journal article" date="2017" name="PLoS ONE">
        <title>The Complete Genome Sequence of a Second Distinct Betabaculovirus from the True Armyworm, Mythimna unipuncta.</title>
        <authorList>
            <person name="Harrison R.L."/>
            <person name="Rowley D.L."/>
            <person name="Mowery J."/>
            <person name="Bauchan G.R."/>
            <person name="Theilmann D.A."/>
            <person name="Rohrmann G.F."/>
            <person name="Erlandson M.A."/>
        </authorList>
    </citation>
    <scope>NUCLEOTIDE SEQUENCE [LARGE SCALE GENOMIC DNA]</scope>
    <source>
        <strain evidence="1">MyunGV#8</strain>
    </source>
</reference>
<accession>A0A1S5YE89</accession>
<dbReference type="RefSeq" id="YP_009345735.1">
    <property type="nucleotide sequence ID" value="NC_033780.2"/>
</dbReference>
<sequence length="127" mass="14769">MYASKISRSSRTCFQCSEPYNRHHECNVPKKCSRCGEHDPKHECIGYDAYCDVCDRRGHVTSMCFHSRRVQTELRHYHNGKLFKINEGKLTAHRNGKVVFNVDLDLVAELALELNIDKIEKKLKDLC</sequence>
<name>A0A1S5YE89_9BBAC</name>
<evidence type="ECO:0000313" key="1">
    <source>
        <dbReference type="EMBL" id="AQQ80284.1"/>
    </source>
</evidence>
<dbReference type="GeneID" id="39105848"/>